<dbReference type="Proteomes" id="UP001233314">
    <property type="component" value="Unassembled WGS sequence"/>
</dbReference>
<keyword evidence="2" id="KW-0808">Transferase</keyword>
<evidence type="ECO:0000313" key="2">
    <source>
        <dbReference type="EMBL" id="MDO7866978.1"/>
    </source>
</evidence>
<keyword evidence="3" id="KW-1185">Reference proteome</keyword>
<dbReference type="InterPro" id="IPR007345">
    <property type="entry name" value="Polysacch_pyruvyl_Trfase"/>
</dbReference>
<evidence type="ECO:0000313" key="3">
    <source>
        <dbReference type="Proteomes" id="UP001233314"/>
    </source>
</evidence>
<proteinExistence type="predicted"/>
<dbReference type="EMBL" id="JAUQTA010000001">
    <property type="protein sequence ID" value="MDO7866978.1"/>
    <property type="molecule type" value="Genomic_DNA"/>
</dbReference>
<protein>
    <submittedName>
        <fullName evidence="2">Polysaccharide pyruvyl transferase family protein</fullName>
    </submittedName>
</protein>
<organism evidence="2 3">
    <name type="scientific">Nocardioides jiangxiensis</name>
    <dbReference type="NCBI Taxonomy" id="3064524"/>
    <lineage>
        <taxon>Bacteria</taxon>
        <taxon>Bacillati</taxon>
        <taxon>Actinomycetota</taxon>
        <taxon>Actinomycetes</taxon>
        <taxon>Propionibacteriales</taxon>
        <taxon>Nocardioidaceae</taxon>
        <taxon>Nocardioides</taxon>
    </lineage>
</organism>
<name>A0ABT9AXI3_9ACTN</name>
<comment type="caution">
    <text evidence="2">The sequence shown here is derived from an EMBL/GenBank/DDBJ whole genome shotgun (WGS) entry which is preliminary data.</text>
</comment>
<dbReference type="RefSeq" id="WP_305026385.1">
    <property type="nucleotide sequence ID" value="NZ_JAUQTA010000001.1"/>
</dbReference>
<reference evidence="2 3" key="1">
    <citation type="submission" date="2023-07" db="EMBL/GenBank/DDBJ databases">
        <title>Nocardioides sp. nov WY-20 isolated from soil.</title>
        <authorList>
            <person name="Liu B."/>
            <person name="Wan Y."/>
        </authorList>
    </citation>
    <scope>NUCLEOTIDE SEQUENCE [LARGE SCALE GENOMIC DNA]</scope>
    <source>
        <strain evidence="2 3">WY-20</strain>
    </source>
</reference>
<feature type="domain" description="Polysaccharide pyruvyl transferase" evidence="1">
    <location>
        <begin position="40"/>
        <end position="308"/>
    </location>
</feature>
<accession>A0ABT9AXI3</accession>
<dbReference type="GO" id="GO:0016740">
    <property type="term" value="F:transferase activity"/>
    <property type="evidence" value="ECO:0007669"/>
    <property type="project" value="UniProtKB-KW"/>
</dbReference>
<gene>
    <name evidence="2" type="ORF">Q5722_01225</name>
</gene>
<evidence type="ECO:0000259" key="1">
    <source>
        <dbReference type="Pfam" id="PF04230"/>
    </source>
</evidence>
<dbReference type="Pfam" id="PF04230">
    <property type="entry name" value="PS_pyruv_trans"/>
    <property type="match status" value="1"/>
</dbReference>
<sequence>MRERDRSTLEELRSRTLDVLVDVIGRGATVALLDAPNQRNVGDSMIWAGEVAYFRRLGLKVVYVADLQSYDTDVLRRTLPADGVILLHGGGNVGDLWRGHQKHREQVARDFRDRKIVQLPQSVWFSEEKYAANANRILGAHPDFTLLVRDRETEERAAAWLPDVPRRYCWDMALGWDPRPSRKQHGGAPALVVARTDHEGASGLGTADLASDLGVAADVRDWTSPELDTLGWRLARAVPRIARRWPALRRWHLFQVLLRASFGWINRANVRSGVRLYAGRRVVVVDRLHAHVLAVLMGIDHVMLDNSYRKLGAVFDDYTHRFSTAAYAHDRTEAIDLARTILNRPEN</sequence>